<gene>
    <name evidence="10" type="ORF">ABB30_05265</name>
</gene>
<evidence type="ECO:0000259" key="9">
    <source>
        <dbReference type="PROSITE" id="PS50928"/>
    </source>
</evidence>
<feature type="transmembrane region" description="Helical" evidence="8">
    <location>
        <begin position="413"/>
        <end position="435"/>
    </location>
</feature>
<feature type="transmembrane region" description="Helical" evidence="8">
    <location>
        <begin position="287"/>
        <end position="311"/>
    </location>
</feature>
<evidence type="ECO:0000256" key="2">
    <source>
        <dbReference type="ARBA" id="ARBA00022448"/>
    </source>
</evidence>
<evidence type="ECO:0000256" key="6">
    <source>
        <dbReference type="ARBA" id="ARBA00022989"/>
    </source>
</evidence>
<dbReference type="CDD" id="cd06261">
    <property type="entry name" value="TM_PBP2"/>
    <property type="match status" value="2"/>
</dbReference>
<keyword evidence="7 8" id="KW-0472">Membrane</keyword>
<evidence type="ECO:0000256" key="8">
    <source>
        <dbReference type="RuleBase" id="RU363032"/>
    </source>
</evidence>
<evidence type="ECO:0000256" key="4">
    <source>
        <dbReference type="ARBA" id="ARBA00022519"/>
    </source>
</evidence>
<dbReference type="PROSITE" id="PS50928">
    <property type="entry name" value="ABC_TM1"/>
    <property type="match status" value="2"/>
</dbReference>
<dbReference type="InterPro" id="IPR035906">
    <property type="entry name" value="MetI-like_sf"/>
</dbReference>
<sequence length="559" mass="58966">MCMPASRTRWLLAALIIAAVALAPVLSLAWAGAQVRTDLWQHLLASVLPRAATNTLLVLGGVGALVAVIGTGCAWLVTAYDFPGRRLLSWALLLPLAVPTYIVAYAYLDLLHPLGPVQGALRWVLGHDSPRDWRLPDIRHLAGCIVLLALVLYPYVYLTTRALFATQAASLLEAGRSLGAGPVAVFFRVALPLARPAIAVGVVLVLLETLNDIGASEFLGVQTLTVAIYTTWVTRSDLAGAAQIALSMLVIVLALVALERFARRRQRYETTLRPRPMQAQRLRGGRAVLALGLGSVPVLAGFAAPAGYLMWEAWQRLRSDGASAQLLHALGNTLMIALLTTAAALLLAVVVCWAVRRNARSRSELLAGIANRSASLGYAIPGTVMAIGLLLPLGGLDRMLSDLLISFGGQARLVLMGTLWVLVLACTLRFLAVAIGSIEAGMSRIPPSLDAASAALGEGPLATLGRVHLPLLRPSLAAAALLVFVDTMKELPATLVLRPMNFETLATWLYAEAARGTYEEGALAALLIVLAGLLPVIALARAGGQPAAGQVPAPPRAGQ</sequence>
<dbReference type="InterPro" id="IPR000515">
    <property type="entry name" value="MetI-like"/>
</dbReference>
<keyword evidence="6 8" id="KW-1133">Transmembrane helix</keyword>
<comment type="subcellular location">
    <subcellularLocation>
        <location evidence="1">Cell inner membrane</location>
        <topology evidence="1">Multi-pass membrane protein</topology>
    </subcellularLocation>
    <subcellularLocation>
        <location evidence="8">Cell membrane</location>
        <topology evidence="8">Multi-pass membrane protein</topology>
    </subcellularLocation>
</comment>
<dbReference type="Pfam" id="PF00528">
    <property type="entry name" value="BPD_transp_1"/>
    <property type="match status" value="1"/>
</dbReference>
<feature type="transmembrane region" description="Helical" evidence="8">
    <location>
        <begin position="376"/>
        <end position="393"/>
    </location>
</feature>
<keyword evidence="4" id="KW-0997">Cell inner membrane</keyword>
<evidence type="ECO:0000256" key="7">
    <source>
        <dbReference type="ARBA" id="ARBA00023136"/>
    </source>
</evidence>
<keyword evidence="2 8" id="KW-0813">Transport</keyword>
<feature type="transmembrane region" description="Helical" evidence="8">
    <location>
        <begin position="55"/>
        <end position="80"/>
    </location>
</feature>
<feature type="transmembrane region" description="Helical" evidence="8">
    <location>
        <begin position="522"/>
        <end position="542"/>
    </location>
</feature>
<feature type="transmembrane region" description="Helical" evidence="8">
    <location>
        <begin position="238"/>
        <end position="258"/>
    </location>
</feature>
<dbReference type="AlphaFoldDB" id="A0A0R0DHB4"/>
<dbReference type="OrthoDB" id="9790211at2"/>
<comment type="similarity">
    <text evidence="8">Belongs to the binding-protein-dependent transport system permease family.</text>
</comment>
<name>A0A0R0DHB4_9GAMM</name>
<keyword evidence="11" id="KW-1185">Reference proteome</keyword>
<evidence type="ECO:0000313" key="11">
    <source>
        <dbReference type="Proteomes" id="UP000050956"/>
    </source>
</evidence>
<evidence type="ECO:0000256" key="3">
    <source>
        <dbReference type="ARBA" id="ARBA00022475"/>
    </source>
</evidence>
<dbReference type="Proteomes" id="UP000050956">
    <property type="component" value="Unassembled WGS sequence"/>
</dbReference>
<evidence type="ECO:0000256" key="5">
    <source>
        <dbReference type="ARBA" id="ARBA00022692"/>
    </source>
</evidence>
<dbReference type="PANTHER" id="PTHR43357:SF3">
    <property type="entry name" value="FE(3+)-TRANSPORT SYSTEM PERMEASE PROTEIN FBPB 2"/>
    <property type="match status" value="1"/>
</dbReference>
<keyword evidence="3" id="KW-1003">Cell membrane</keyword>
<protein>
    <submittedName>
        <fullName evidence="10">Iron ABC transporter permease</fullName>
    </submittedName>
</protein>
<organism evidence="10 11">
    <name type="scientific">Stenotrophomonas ginsengisoli</name>
    <dbReference type="NCBI Taxonomy" id="336566"/>
    <lineage>
        <taxon>Bacteria</taxon>
        <taxon>Pseudomonadati</taxon>
        <taxon>Pseudomonadota</taxon>
        <taxon>Gammaproteobacteria</taxon>
        <taxon>Lysobacterales</taxon>
        <taxon>Lysobacteraceae</taxon>
        <taxon>Stenotrophomonas</taxon>
    </lineage>
</organism>
<dbReference type="PANTHER" id="PTHR43357">
    <property type="entry name" value="INNER MEMBRANE ABC TRANSPORTER PERMEASE PROTEIN YDCV"/>
    <property type="match status" value="1"/>
</dbReference>
<feature type="transmembrane region" description="Helical" evidence="8">
    <location>
        <begin position="140"/>
        <end position="164"/>
    </location>
</feature>
<feature type="domain" description="ABC transmembrane type-1" evidence="9">
    <location>
        <begin position="330"/>
        <end position="539"/>
    </location>
</feature>
<proteinExistence type="inferred from homology"/>
<accession>A0A0R0DHB4</accession>
<dbReference type="GO" id="GO:0055085">
    <property type="term" value="P:transmembrane transport"/>
    <property type="evidence" value="ECO:0007669"/>
    <property type="project" value="InterPro"/>
</dbReference>
<feature type="domain" description="ABC transmembrane type-1" evidence="9">
    <location>
        <begin position="52"/>
        <end position="257"/>
    </location>
</feature>
<evidence type="ECO:0000313" key="10">
    <source>
        <dbReference type="EMBL" id="KRG78130.1"/>
    </source>
</evidence>
<dbReference type="SUPFAM" id="SSF161098">
    <property type="entry name" value="MetI-like"/>
    <property type="match status" value="2"/>
</dbReference>
<dbReference type="Gene3D" id="1.10.3720.10">
    <property type="entry name" value="MetI-like"/>
    <property type="match status" value="2"/>
</dbReference>
<feature type="transmembrane region" description="Helical" evidence="8">
    <location>
        <begin position="87"/>
        <end position="108"/>
    </location>
</feature>
<comment type="caution">
    <text evidence="10">The sequence shown here is derived from an EMBL/GenBank/DDBJ whole genome shotgun (WGS) entry which is preliminary data.</text>
</comment>
<dbReference type="GO" id="GO:0005886">
    <property type="term" value="C:plasma membrane"/>
    <property type="evidence" value="ECO:0007669"/>
    <property type="project" value="UniProtKB-SubCell"/>
</dbReference>
<dbReference type="STRING" id="336566.ABB30_05265"/>
<dbReference type="EMBL" id="LDJM01000012">
    <property type="protein sequence ID" value="KRG78130.1"/>
    <property type="molecule type" value="Genomic_DNA"/>
</dbReference>
<reference evidence="10 11" key="1">
    <citation type="submission" date="2015-05" db="EMBL/GenBank/DDBJ databases">
        <title>Genome sequencing and analysis of members of genus Stenotrophomonas.</title>
        <authorList>
            <person name="Patil P.P."/>
            <person name="Midha S."/>
            <person name="Patil P.B."/>
        </authorList>
    </citation>
    <scope>NUCLEOTIDE SEQUENCE [LARGE SCALE GENOMIC DNA]</scope>
    <source>
        <strain evidence="10 11">DSM 24757</strain>
    </source>
</reference>
<feature type="transmembrane region" description="Helical" evidence="8">
    <location>
        <begin position="331"/>
        <end position="355"/>
    </location>
</feature>
<feature type="transmembrane region" description="Helical" evidence="8">
    <location>
        <begin position="185"/>
        <end position="207"/>
    </location>
</feature>
<evidence type="ECO:0000256" key="1">
    <source>
        <dbReference type="ARBA" id="ARBA00004429"/>
    </source>
</evidence>
<dbReference type="FunFam" id="1.10.3720.10:FF:000088">
    <property type="entry name" value="Iron(III) ABC transporter, permease protein"/>
    <property type="match status" value="1"/>
</dbReference>
<keyword evidence="5 8" id="KW-0812">Transmembrane</keyword>
<dbReference type="PATRIC" id="fig|336566.3.peg.392"/>